<dbReference type="InterPro" id="IPR036388">
    <property type="entry name" value="WH-like_DNA-bd_sf"/>
</dbReference>
<dbReference type="InterPro" id="IPR003593">
    <property type="entry name" value="AAA+_ATPase"/>
</dbReference>
<dbReference type="GO" id="GO:0005524">
    <property type="term" value="F:ATP binding"/>
    <property type="evidence" value="ECO:0007669"/>
    <property type="project" value="UniProtKB-UniRule"/>
</dbReference>
<accession>A0A1G2PXA4</accession>
<keyword evidence="3" id="KW-1003">Cell membrane</keyword>
<evidence type="ECO:0000256" key="12">
    <source>
        <dbReference type="ARBA" id="ARBA00023306"/>
    </source>
</evidence>
<evidence type="ECO:0000256" key="15">
    <source>
        <dbReference type="SAM" id="MobiDB-lite"/>
    </source>
</evidence>
<dbReference type="SMART" id="SM00382">
    <property type="entry name" value="AAA"/>
    <property type="match status" value="1"/>
</dbReference>
<dbReference type="CDD" id="cd01127">
    <property type="entry name" value="TrwB_TraG_TraD_VirD4"/>
    <property type="match status" value="1"/>
</dbReference>
<organism evidence="18 19">
    <name type="scientific">Candidatus Terrybacteria bacterium RIFCSPLOWO2_01_FULL_40_23</name>
    <dbReference type="NCBI Taxonomy" id="1802366"/>
    <lineage>
        <taxon>Bacteria</taxon>
        <taxon>Candidatus Terryibacteriota</taxon>
    </lineage>
</organism>
<feature type="transmembrane region" description="Helical" evidence="16">
    <location>
        <begin position="122"/>
        <end position="146"/>
    </location>
</feature>
<dbReference type="Pfam" id="PF13491">
    <property type="entry name" value="FtsK_4TM"/>
    <property type="match status" value="1"/>
</dbReference>
<dbReference type="Pfam" id="PF09397">
    <property type="entry name" value="FtsK_gamma"/>
    <property type="match status" value="1"/>
</dbReference>
<keyword evidence="5 16" id="KW-0812">Transmembrane</keyword>
<protein>
    <recommendedName>
        <fullName evidence="17">FtsK domain-containing protein</fullName>
    </recommendedName>
</protein>
<evidence type="ECO:0000256" key="13">
    <source>
        <dbReference type="ARBA" id="ARBA00025923"/>
    </source>
</evidence>
<dbReference type="Gene3D" id="3.40.50.300">
    <property type="entry name" value="P-loop containing nucleotide triphosphate hydrolases"/>
    <property type="match status" value="1"/>
</dbReference>
<feature type="transmembrane region" description="Helical" evidence="16">
    <location>
        <begin position="54"/>
        <end position="73"/>
    </location>
</feature>
<comment type="subunit">
    <text evidence="13">Homohexamer. Forms a ring that surrounds DNA.</text>
</comment>
<dbReference type="Gene3D" id="3.30.980.40">
    <property type="match status" value="1"/>
</dbReference>
<dbReference type="GO" id="GO:0005886">
    <property type="term" value="C:plasma membrane"/>
    <property type="evidence" value="ECO:0007669"/>
    <property type="project" value="UniProtKB-SubCell"/>
</dbReference>
<feature type="transmembrane region" description="Helical" evidence="16">
    <location>
        <begin position="21"/>
        <end position="42"/>
    </location>
</feature>
<evidence type="ECO:0000256" key="16">
    <source>
        <dbReference type="SAM" id="Phobius"/>
    </source>
</evidence>
<dbReference type="InterPro" id="IPR036390">
    <property type="entry name" value="WH_DNA-bd_sf"/>
</dbReference>
<sequence>MRRTKKTKLDLHPVTKKWIAGVLFVGLAIIMFLGFLNSAGPIGRFITTNSSKLFGWTAPIFPVIFLLIGIVLFHARERTVWASNLLGSTFFLLGLSAILNIVGQEGTQRGGSIGYWVSFLPLRGFGTIASVIFFASIVIVGLLMLFNYPASLGQHAEEDEKTDEGTNKIKFILGLIVSPFLRLKENASSLPRPSLPQDFGSSSVPSFKVHKLESEPSGGLNEKKEGSSAFGGEKELVLRPIKLSVPYQMPPLSLLDEDKGKPTSGDIKATMHIIKRTLSNFGIEVEMGEVSVGPTVTQYTLKPAEGIKLSRITALYNDLSLALAAHPIRIEAPIPGRSLVGIEVPNHAITLVRLRNLLEGEQFQGSQYRLNFAIGRDVAGNPVFAAIEKMPHLLIAGATGTGKTIALNSLLMSLLYRNPPSMMKLLLVDPKRVEFPVYNGIPHLLAPVIVDAQKTINALRWAVREMERRFDILAADKSRDIGLYNRELKRGQDPLPYIVIVIDELADLMAARGKEVEAVIVRLAQMARAVGIHLVVATQRPSVEVITGLIKANITSRLAFQVASQIDSRTIIDNQGAEKLLGNGDMLFMSAESTKPKRIQGSYISEKEVKRVVDFLKKNSEPEYDNSVIEPVQDSGNEFRDSGEDSFGDEDPLYEEAKHLVIQAKKASASYLQRRLRIGYARAARLLDILEERGVIGPGDGAKPREILIGGLPVHVDENEVDEDGYIGRMSI</sequence>
<evidence type="ECO:0000256" key="2">
    <source>
        <dbReference type="ARBA" id="ARBA00006474"/>
    </source>
</evidence>
<keyword evidence="12" id="KW-0131">Cell cycle</keyword>
<dbReference type="GO" id="GO:0007059">
    <property type="term" value="P:chromosome segregation"/>
    <property type="evidence" value="ECO:0007669"/>
    <property type="project" value="UniProtKB-KW"/>
</dbReference>
<dbReference type="Pfam" id="PF17854">
    <property type="entry name" value="FtsK_alpha"/>
    <property type="match status" value="1"/>
</dbReference>
<evidence type="ECO:0000256" key="14">
    <source>
        <dbReference type="PROSITE-ProRule" id="PRU00289"/>
    </source>
</evidence>
<evidence type="ECO:0000256" key="10">
    <source>
        <dbReference type="ARBA" id="ARBA00023125"/>
    </source>
</evidence>
<keyword evidence="6 14" id="KW-0547">Nucleotide-binding</keyword>
<reference evidence="18 19" key="1">
    <citation type="journal article" date="2016" name="Nat. Commun.">
        <title>Thousands of microbial genomes shed light on interconnected biogeochemical processes in an aquifer system.</title>
        <authorList>
            <person name="Anantharaman K."/>
            <person name="Brown C.T."/>
            <person name="Hug L.A."/>
            <person name="Sharon I."/>
            <person name="Castelle C.J."/>
            <person name="Probst A.J."/>
            <person name="Thomas B.C."/>
            <person name="Singh A."/>
            <person name="Wilkins M.J."/>
            <person name="Karaoz U."/>
            <person name="Brodie E.L."/>
            <person name="Williams K.H."/>
            <person name="Hubbard S.S."/>
            <person name="Banfield J.F."/>
        </authorList>
    </citation>
    <scope>NUCLEOTIDE SEQUENCE [LARGE SCALE GENOMIC DNA]</scope>
</reference>
<keyword evidence="7" id="KW-0159">Chromosome partition</keyword>
<dbReference type="Proteomes" id="UP000176951">
    <property type="component" value="Unassembled WGS sequence"/>
</dbReference>
<evidence type="ECO:0000256" key="3">
    <source>
        <dbReference type="ARBA" id="ARBA00022475"/>
    </source>
</evidence>
<name>A0A1G2PXA4_9BACT</name>
<dbReference type="InterPro" id="IPR041027">
    <property type="entry name" value="FtsK_alpha"/>
</dbReference>
<dbReference type="InterPro" id="IPR025199">
    <property type="entry name" value="FtsK_4TM"/>
</dbReference>
<dbReference type="InterPro" id="IPR018541">
    <property type="entry name" value="Ftsk_gamma"/>
</dbReference>
<dbReference type="SUPFAM" id="SSF52540">
    <property type="entry name" value="P-loop containing nucleoside triphosphate hydrolases"/>
    <property type="match status" value="1"/>
</dbReference>
<dbReference type="Pfam" id="PF01580">
    <property type="entry name" value="FtsK_SpoIIIE"/>
    <property type="match status" value="1"/>
</dbReference>
<dbReference type="PROSITE" id="PS50901">
    <property type="entry name" value="FTSK"/>
    <property type="match status" value="1"/>
</dbReference>
<keyword evidence="8 14" id="KW-0067">ATP-binding</keyword>
<evidence type="ECO:0000256" key="5">
    <source>
        <dbReference type="ARBA" id="ARBA00022692"/>
    </source>
</evidence>
<dbReference type="InterPro" id="IPR050206">
    <property type="entry name" value="FtsK/SpoIIIE/SftA"/>
</dbReference>
<dbReference type="EMBL" id="MHSW01000002">
    <property type="protein sequence ID" value="OHA52968.1"/>
    <property type="molecule type" value="Genomic_DNA"/>
</dbReference>
<keyword evidence="11 16" id="KW-0472">Membrane</keyword>
<dbReference type="Gene3D" id="1.10.10.10">
    <property type="entry name" value="Winged helix-like DNA-binding domain superfamily/Winged helix DNA-binding domain"/>
    <property type="match status" value="1"/>
</dbReference>
<evidence type="ECO:0000256" key="6">
    <source>
        <dbReference type="ARBA" id="ARBA00022741"/>
    </source>
</evidence>
<dbReference type="SUPFAM" id="SSF46785">
    <property type="entry name" value="Winged helix' DNA-binding domain"/>
    <property type="match status" value="1"/>
</dbReference>
<feature type="binding site" evidence="14">
    <location>
        <begin position="397"/>
        <end position="404"/>
    </location>
    <ligand>
        <name>ATP</name>
        <dbReference type="ChEBI" id="CHEBI:30616"/>
    </ligand>
</feature>
<dbReference type="AlphaFoldDB" id="A0A1G2PXA4"/>
<dbReference type="PANTHER" id="PTHR22683:SF41">
    <property type="entry name" value="DNA TRANSLOCASE FTSK"/>
    <property type="match status" value="1"/>
</dbReference>
<keyword evidence="10" id="KW-0238">DNA-binding</keyword>
<keyword evidence="4" id="KW-0132">Cell division</keyword>
<dbReference type="SMART" id="SM00843">
    <property type="entry name" value="Ftsk_gamma"/>
    <property type="match status" value="1"/>
</dbReference>
<keyword evidence="9 16" id="KW-1133">Transmembrane helix</keyword>
<comment type="caution">
    <text evidence="18">The sequence shown here is derived from an EMBL/GenBank/DDBJ whole genome shotgun (WGS) entry which is preliminary data.</text>
</comment>
<evidence type="ECO:0000259" key="17">
    <source>
        <dbReference type="PROSITE" id="PS50901"/>
    </source>
</evidence>
<proteinExistence type="inferred from homology"/>
<dbReference type="InterPro" id="IPR002543">
    <property type="entry name" value="FtsK_dom"/>
</dbReference>
<feature type="domain" description="FtsK" evidence="17">
    <location>
        <begin position="380"/>
        <end position="569"/>
    </location>
</feature>
<evidence type="ECO:0000256" key="7">
    <source>
        <dbReference type="ARBA" id="ARBA00022829"/>
    </source>
</evidence>
<evidence type="ECO:0000313" key="18">
    <source>
        <dbReference type="EMBL" id="OHA52968.1"/>
    </source>
</evidence>
<gene>
    <name evidence="18" type="ORF">A3A97_04070</name>
</gene>
<dbReference type="PANTHER" id="PTHR22683">
    <property type="entry name" value="SPORULATION PROTEIN RELATED"/>
    <property type="match status" value="1"/>
</dbReference>
<evidence type="ECO:0000256" key="8">
    <source>
        <dbReference type="ARBA" id="ARBA00022840"/>
    </source>
</evidence>
<evidence type="ECO:0000256" key="1">
    <source>
        <dbReference type="ARBA" id="ARBA00004651"/>
    </source>
</evidence>
<dbReference type="GO" id="GO:0003677">
    <property type="term" value="F:DNA binding"/>
    <property type="evidence" value="ECO:0007669"/>
    <property type="project" value="UniProtKB-KW"/>
</dbReference>
<feature type="transmembrane region" description="Helical" evidence="16">
    <location>
        <begin position="85"/>
        <end position="102"/>
    </location>
</feature>
<comment type="subcellular location">
    <subcellularLocation>
        <location evidence="1">Cell membrane</location>
        <topology evidence="1">Multi-pass membrane protein</topology>
    </subcellularLocation>
</comment>
<dbReference type="InterPro" id="IPR027417">
    <property type="entry name" value="P-loop_NTPase"/>
</dbReference>
<evidence type="ECO:0000256" key="4">
    <source>
        <dbReference type="ARBA" id="ARBA00022618"/>
    </source>
</evidence>
<evidence type="ECO:0000313" key="19">
    <source>
        <dbReference type="Proteomes" id="UP000176951"/>
    </source>
</evidence>
<evidence type="ECO:0000256" key="9">
    <source>
        <dbReference type="ARBA" id="ARBA00022989"/>
    </source>
</evidence>
<comment type="similarity">
    <text evidence="2">Belongs to the FtsK/SpoIIIE/SftA family.</text>
</comment>
<evidence type="ECO:0000256" key="11">
    <source>
        <dbReference type="ARBA" id="ARBA00023136"/>
    </source>
</evidence>
<feature type="region of interest" description="Disordered" evidence="15">
    <location>
        <begin position="626"/>
        <end position="648"/>
    </location>
</feature>
<dbReference type="GO" id="GO:0051301">
    <property type="term" value="P:cell division"/>
    <property type="evidence" value="ECO:0007669"/>
    <property type="project" value="UniProtKB-KW"/>
</dbReference>